<keyword evidence="14" id="KW-1185">Reference proteome</keyword>
<evidence type="ECO:0000313" key="14">
    <source>
        <dbReference type="Proteomes" id="UP000021315"/>
    </source>
</evidence>
<dbReference type="GO" id="GO:0055085">
    <property type="term" value="P:transmembrane transport"/>
    <property type="evidence" value="ECO:0007669"/>
    <property type="project" value="InterPro"/>
</dbReference>
<evidence type="ECO:0000256" key="3">
    <source>
        <dbReference type="ARBA" id="ARBA00022448"/>
    </source>
</evidence>
<dbReference type="InterPro" id="IPR051045">
    <property type="entry name" value="TonB-dependent_transducer"/>
</dbReference>
<evidence type="ECO:0000313" key="13">
    <source>
        <dbReference type="EMBL" id="QLH52244.1"/>
    </source>
</evidence>
<dbReference type="STRING" id="1453999.AW06_001114"/>
<feature type="domain" description="TonB C-terminal" evidence="11">
    <location>
        <begin position="89"/>
        <end position="174"/>
    </location>
</feature>
<evidence type="ECO:0000256" key="7">
    <source>
        <dbReference type="ARBA" id="ARBA00022927"/>
    </source>
</evidence>
<name>A0A080MK89_9PROT</name>
<dbReference type="Pfam" id="PF03544">
    <property type="entry name" value="TonB_C"/>
    <property type="match status" value="1"/>
</dbReference>
<dbReference type="PANTHER" id="PTHR33446">
    <property type="entry name" value="PROTEIN TONB-RELATED"/>
    <property type="match status" value="1"/>
</dbReference>
<dbReference type="InterPro" id="IPR006260">
    <property type="entry name" value="TonB/TolA_C"/>
</dbReference>
<keyword evidence="4" id="KW-1003">Cell membrane</keyword>
<keyword evidence="9" id="KW-0472">Membrane</keyword>
<reference evidence="13" key="3">
    <citation type="submission" date="2020-06" db="EMBL/GenBank/DDBJ databases">
        <authorList>
            <person name="Arumugam K."/>
            <person name="Besarab I."/>
            <person name="Haryono M."/>
            <person name="Bagci C."/>
            <person name="Beier S."/>
            <person name="Buchfink B."/>
            <person name="Gorska A."/>
            <person name="Qiu G."/>
            <person name="Huson D.H."/>
            <person name="Williams R.B."/>
        </authorList>
    </citation>
    <scope>NUCLEOTIDE SEQUENCE</scope>
    <source>
        <strain evidence="13">SSA1</strain>
    </source>
</reference>
<dbReference type="RefSeq" id="WP_034946201.1">
    <property type="nucleotide sequence ID" value="NZ_JDST02000018.1"/>
</dbReference>
<reference evidence="13 15" key="2">
    <citation type="journal article" date="2019" name="Microbiome">
        <title>Annotated bacterial chromosomes from frame-shift-corrected long-read metagenomic data.</title>
        <authorList>
            <person name="Arumugam K."/>
            <person name="Bagci C."/>
            <person name="Bessarab I."/>
            <person name="Beier S."/>
            <person name="Buchfink B."/>
            <person name="Gorska A."/>
            <person name="Qiu G."/>
            <person name="Huson D.H."/>
            <person name="Williams R.B.H."/>
        </authorList>
    </citation>
    <scope>NUCLEOTIDE SEQUENCE [LARGE SCALE GENOMIC DNA]</scope>
    <source>
        <strain evidence="13">SSA1</strain>
    </source>
</reference>
<evidence type="ECO:0000256" key="8">
    <source>
        <dbReference type="ARBA" id="ARBA00022989"/>
    </source>
</evidence>
<evidence type="ECO:0000256" key="1">
    <source>
        <dbReference type="ARBA" id="ARBA00004383"/>
    </source>
</evidence>
<feature type="region of interest" description="Disordered" evidence="10">
    <location>
        <begin position="33"/>
        <end position="62"/>
    </location>
</feature>
<reference evidence="12 14" key="1">
    <citation type="submission" date="2014-02" db="EMBL/GenBank/DDBJ databases">
        <title>Expanding our view of genomic diversity in Candidatus Accumulibacter clades.</title>
        <authorList>
            <person name="Skennerton C.T."/>
            <person name="Barr J.J."/>
            <person name="Slater F.R."/>
            <person name="Bond P.L."/>
            <person name="Tyson G.W."/>
        </authorList>
    </citation>
    <scope>NUCLEOTIDE SEQUENCE [LARGE SCALE GENOMIC DNA]</scope>
    <source>
        <strain evidence="14">SK-02</strain>
    </source>
</reference>
<dbReference type="KEGG" id="acog:HWD57_22560"/>
<dbReference type="GO" id="GO:0015031">
    <property type="term" value="P:protein transport"/>
    <property type="evidence" value="ECO:0007669"/>
    <property type="project" value="UniProtKB-KW"/>
</dbReference>
<dbReference type="Proteomes" id="UP000509684">
    <property type="component" value="Chromosome"/>
</dbReference>
<protein>
    <submittedName>
        <fullName evidence="13">Energy transducer TonB</fullName>
    </submittedName>
</protein>
<accession>A0A7D5SI23</accession>
<dbReference type="PANTHER" id="PTHR33446:SF2">
    <property type="entry name" value="PROTEIN TONB"/>
    <property type="match status" value="1"/>
</dbReference>
<dbReference type="SUPFAM" id="SSF74653">
    <property type="entry name" value="TolA/TonB C-terminal domain"/>
    <property type="match status" value="1"/>
</dbReference>
<dbReference type="NCBIfam" id="TIGR01352">
    <property type="entry name" value="tonB_Cterm"/>
    <property type="match status" value="1"/>
</dbReference>
<dbReference type="EMBL" id="JDST02000018">
    <property type="protein sequence ID" value="KFB77739.1"/>
    <property type="molecule type" value="Genomic_DNA"/>
</dbReference>
<keyword evidence="3" id="KW-0813">Transport</keyword>
<accession>A0A080MK89</accession>
<comment type="subcellular location">
    <subcellularLocation>
        <location evidence="1">Cell inner membrane</location>
        <topology evidence="1">Single-pass membrane protein</topology>
        <orientation evidence="1">Periplasmic side</orientation>
    </subcellularLocation>
</comment>
<evidence type="ECO:0000256" key="4">
    <source>
        <dbReference type="ARBA" id="ARBA00022475"/>
    </source>
</evidence>
<dbReference type="Gene3D" id="3.30.1150.10">
    <property type="match status" value="1"/>
</dbReference>
<keyword evidence="6" id="KW-0812">Transmembrane</keyword>
<evidence type="ECO:0000256" key="6">
    <source>
        <dbReference type="ARBA" id="ARBA00022692"/>
    </source>
</evidence>
<evidence type="ECO:0000256" key="2">
    <source>
        <dbReference type="ARBA" id="ARBA00006555"/>
    </source>
</evidence>
<evidence type="ECO:0000256" key="10">
    <source>
        <dbReference type="SAM" id="MobiDB-lite"/>
    </source>
</evidence>
<dbReference type="PROSITE" id="PS52015">
    <property type="entry name" value="TONB_CTD"/>
    <property type="match status" value="1"/>
</dbReference>
<sequence>MLPCLPFAIALSLALHAGVLFWDARKLSLPTAPPPIEASLQSPAPPPARHNEPLMKNTLTDDPAPVKAVPPAPPAARALPPNARAAARHQIEAAQRKLSQHLYYPPAAVARGLEGEVRLLLTIADDGSITDVVVAASSGHALLDQAAVKAAYTMGRIDWANSREFILPVIFRLE</sequence>
<proteinExistence type="inferred from homology"/>
<dbReference type="GO" id="GO:0005886">
    <property type="term" value="C:plasma membrane"/>
    <property type="evidence" value="ECO:0007669"/>
    <property type="project" value="UniProtKB-SubCell"/>
</dbReference>
<evidence type="ECO:0000259" key="11">
    <source>
        <dbReference type="PROSITE" id="PS52015"/>
    </source>
</evidence>
<dbReference type="Proteomes" id="UP000021315">
    <property type="component" value="Unassembled WGS sequence"/>
</dbReference>
<organism evidence="12 14">
    <name type="scientific">Candidatus Accumulibacter cognatus</name>
    <dbReference type="NCBI Taxonomy" id="2954383"/>
    <lineage>
        <taxon>Bacteria</taxon>
        <taxon>Pseudomonadati</taxon>
        <taxon>Pseudomonadota</taxon>
        <taxon>Betaproteobacteria</taxon>
        <taxon>Candidatus Accumulibacter</taxon>
    </lineage>
</organism>
<comment type="similarity">
    <text evidence="2">Belongs to the TonB family.</text>
</comment>
<dbReference type="EMBL" id="CP058708">
    <property type="protein sequence ID" value="QLH52244.1"/>
    <property type="molecule type" value="Genomic_DNA"/>
</dbReference>
<dbReference type="AlphaFoldDB" id="A0A080MK89"/>
<gene>
    <name evidence="12" type="ORF">AW06_001114</name>
    <name evidence="13" type="ORF">HWD57_22560</name>
</gene>
<keyword evidence="5" id="KW-0997">Cell inner membrane</keyword>
<dbReference type="InterPro" id="IPR037682">
    <property type="entry name" value="TonB_C"/>
</dbReference>
<evidence type="ECO:0000256" key="9">
    <source>
        <dbReference type="ARBA" id="ARBA00023136"/>
    </source>
</evidence>
<evidence type="ECO:0000313" key="15">
    <source>
        <dbReference type="Proteomes" id="UP000509684"/>
    </source>
</evidence>
<keyword evidence="7" id="KW-0653">Protein transport</keyword>
<keyword evidence="8" id="KW-1133">Transmembrane helix</keyword>
<evidence type="ECO:0000256" key="5">
    <source>
        <dbReference type="ARBA" id="ARBA00022519"/>
    </source>
</evidence>
<evidence type="ECO:0000313" key="12">
    <source>
        <dbReference type="EMBL" id="KFB77739.1"/>
    </source>
</evidence>